<dbReference type="AlphaFoldDB" id="A0A4P9W8C5"/>
<dbReference type="SUPFAM" id="SSF81383">
    <property type="entry name" value="F-box domain"/>
    <property type="match status" value="1"/>
</dbReference>
<dbReference type="Proteomes" id="UP000269721">
    <property type="component" value="Unassembled WGS sequence"/>
</dbReference>
<feature type="compositionally biased region" description="Low complexity" evidence="1">
    <location>
        <begin position="84"/>
        <end position="101"/>
    </location>
</feature>
<dbReference type="InterPro" id="IPR001810">
    <property type="entry name" value="F-box_dom"/>
</dbReference>
<gene>
    <name evidence="3" type="ORF">BDK51DRAFT_26892</name>
</gene>
<sequence length="201" mass="22191">MDWKPDVLLAGKTRRGGGGGVRSRDSRRARRQRGATFQPQQAIAKPHEVVAKRGARLLVLLPPVDDRENAQVARLQPLRTILTTTPSRSTSPRPTMTSPSIGPKRGCPPLPTELLLEIFNRLHLTPDILALTRCRAVSIAWRRAADQVLDRAPPKLSDRSRARRAPSSATAIWALLGGEEGGVGLREECGWEDLYRCVEVE</sequence>
<organism evidence="3 4">
    <name type="scientific">Blyttiomyces helicus</name>
    <dbReference type="NCBI Taxonomy" id="388810"/>
    <lineage>
        <taxon>Eukaryota</taxon>
        <taxon>Fungi</taxon>
        <taxon>Fungi incertae sedis</taxon>
        <taxon>Chytridiomycota</taxon>
        <taxon>Chytridiomycota incertae sedis</taxon>
        <taxon>Chytridiomycetes</taxon>
        <taxon>Chytridiomycetes incertae sedis</taxon>
        <taxon>Blyttiomyces</taxon>
    </lineage>
</organism>
<dbReference type="EMBL" id="KZ997226">
    <property type="protein sequence ID" value="RKO87695.1"/>
    <property type="molecule type" value="Genomic_DNA"/>
</dbReference>
<evidence type="ECO:0000256" key="1">
    <source>
        <dbReference type="SAM" id="MobiDB-lite"/>
    </source>
</evidence>
<feature type="non-terminal residue" evidence="3">
    <location>
        <position position="201"/>
    </location>
</feature>
<feature type="domain" description="F-box" evidence="2">
    <location>
        <begin position="110"/>
        <end position="146"/>
    </location>
</feature>
<dbReference type="Gene3D" id="1.20.1280.50">
    <property type="match status" value="1"/>
</dbReference>
<dbReference type="Pfam" id="PF12937">
    <property type="entry name" value="F-box-like"/>
    <property type="match status" value="1"/>
</dbReference>
<name>A0A4P9W8C5_9FUNG</name>
<evidence type="ECO:0000259" key="2">
    <source>
        <dbReference type="Pfam" id="PF12937"/>
    </source>
</evidence>
<reference evidence="4" key="1">
    <citation type="journal article" date="2018" name="Nat. Microbiol.">
        <title>Leveraging single-cell genomics to expand the fungal tree of life.</title>
        <authorList>
            <person name="Ahrendt S.R."/>
            <person name="Quandt C.A."/>
            <person name="Ciobanu D."/>
            <person name="Clum A."/>
            <person name="Salamov A."/>
            <person name="Andreopoulos B."/>
            <person name="Cheng J.F."/>
            <person name="Woyke T."/>
            <person name="Pelin A."/>
            <person name="Henrissat B."/>
            <person name="Reynolds N.K."/>
            <person name="Benny G.L."/>
            <person name="Smith M.E."/>
            <person name="James T.Y."/>
            <person name="Grigoriev I.V."/>
        </authorList>
    </citation>
    <scope>NUCLEOTIDE SEQUENCE [LARGE SCALE GENOMIC DNA]</scope>
</reference>
<feature type="region of interest" description="Disordered" evidence="1">
    <location>
        <begin position="84"/>
        <end position="106"/>
    </location>
</feature>
<keyword evidence="4" id="KW-1185">Reference proteome</keyword>
<proteinExistence type="predicted"/>
<accession>A0A4P9W8C5</accession>
<evidence type="ECO:0000313" key="3">
    <source>
        <dbReference type="EMBL" id="RKO87695.1"/>
    </source>
</evidence>
<dbReference type="InterPro" id="IPR036047">
    <property type="entry name" value="F-box-like_dom_sf"/>
</dbReference>
<feature type="region of interest" description="Disordered" evidence="1">
    <location>
        <begin position="1"/>
        <end position="41"/>
    </location>
</feature>
<protein>
    <recommendedName>
        <fullName evidence="2">F-box domain-containing protein</fullName>
    </recommendedName>
</protein>
<evidence type="ECO:0000313" key="4">
    <source>
        <dbReference type="Proteomes" id="UP000269721"/>
    </source>
</evidence>